<gene>
    <name evidence="2" type="ORF">PICST_33357</name>
</gene>
<proteinExistence type="predicted"/>
<dbReference type="SUPFAM" id="SSF52540">
    <property type="entry name" value="P-loop containing nucleoside triphosphate hydrolases"/>
    <property type="match status" value="1"/>
</dbReference>
<dbReference type="InParanoid" id="A3LYZ3"/>
<reference evidence="2 3" key="1">
    <citation type="journal article" date="2007" name="Nat. Biotechnol.">
        <title>Genome sequence of the lignocellulose-bioconverting and xylose-fermenting yeast Pichia stipitis.</title>
        <authorList>
            <person name="Jeffries T.W."/>
            <person name="Grigoriev I.V."/>
            <person name="Grimwood J."/>
            <person name="Laplaza J.M."/>
            <person name="Aerts A."/>
            <person name="Salamov A."/>
            <person name="Schmutz J."/>
            <person name="Lindquist E."/>
            <person name="Dehal P."/>
            <person name="Shapiro H."/>
            <person name="Jin Y.S."/>
            <person name="Passoth V."/>
            <person name="Richardson P.M."/>
        </authorList>
    </citation>
    <scope>NUCLEOTIDE SEQUENCE [LARGE SCALE GENOMIC DNA]</scope>
    <source>
        <strain evidence="3">ATCC 58785 / CBS 6054 / NBRC 10063 / NRRL Y-11545</strain>
    </source>
</reference>
<evidence type="ECO:0000259" key="1">
    <source>
        <dbReference type="PROSITE" id="PS51192"/>
    </source>
</evidence>
<dbReference type="RefSeq" id="XP_001386279.2">
    <property type="nucleotide sequence ID" value="XM_001386242.1"/>
</dbReference>
<evidence type="ECO:0000313" key="2">
    <source>
        <dbReference type="EMBL" id="ABN68250.2"/>
    </source>
</evidence>
<evidence type="ECO:0000313" key="3">
    <source>
        <dbReference type="Proteomes" id="UP000002258"/>
    </source>
</evidence>
<dbReference type="GeneID" id="4840676"/>
<dbReference type="InterPro" id="IPR011545">
    <property type="entry name" value="DEAD/DEAH_box_helicase_dom"/>
</dbReference>
<dbReference type="EMBL" id="CP000501">
    <property type="protein sequence ID" value="ABN68250.2"/>
    <property type="molecule type" value="Genomic_DNA"/>
</dbReference>
<dbReference type="AlphaFoldDB" id="A3LYZ3"/>
<dbReference type="GO" id="GO:0003676">
    <property type="term" value="F:nucleic acid binding"/>
    <property type="evidence" value="ECO:0007669"/>
    <property type="project" value="InterPro"/>
</dbReference>
<sequence length="709" mass="79433">MLDVQFRHLRSAVTYLGLGLRGFHSSEGLFNSNLRGYLRSGTTKYRKQKADRTTKDGVAKQPSRLLKYDPNAQIADFTTFGVFPFLQKKLNDFLLPETQKTNAIPDFNASPTPDQKRILSVLKSGHNLLINGGFQTGKSIAMLTYCIEQTLSTTPAFDHHNRPDRVQSLIIVPTDELVNRYATYTRYLLKDIPPNCCPKRLVASSSSQRKTVYTLERGPMNLAFLSHDSKPQFYSTNVDSHNVGVPNIVVTTAASLEKAIQGQLNLEPSALQDLKFIGVDELDIFLSTTSIGEWDVVVQEGNKNKYVNKIEKMIQKLKSDSISCYSDSLTNDLERVEKKHYFKMSSESSFNYSEIVINNRIDDVKSFIANEFKGTSKPDSSLLKKLIKLKRKNLYKPIQYCFLNSAKSNQAYNFGNLPSLSKPEDNDLLISFVDKALRLTNSQKKWKENERRLFQVENFSIPNNAILDNSGKTVFGGIINAYILNSSKSKVKDVQLENEVRDDLSFGDWKNLEKTYLRSKLKQISALNEDNYVSVVYETLCIAKKLGITKPFLIMIPEGVDNSMVAASLQQFGNIGKISCLSSGTVHEESHVIAHPSQLLGNTIPCVSNILVVGIESLLPEFALGKKATCTTKDNIPGLVDPVSDLSIFYLSRLLSSPSSVPKNLIFAISNWNLDPQDIQVTNDLNKLSRSMAFNGLLNHVRLKKTSSN</sequence>
<organism evidence="2 3">
    <name type="scientific">Scheffersomyces stipitis (strain ATCC 58785 / CBS 6054 / NBRC 10063 / NRRL Y-11545)</name>
    <name type="common">Yeast</name>
    <name type="synonym">Pichia stipitis</name>
    <dbReference type="NCBI Taxonomy" id="322104"/>
    <lineage>
        <taxon>Eukaryota</taxon>
        <taxon>Fungi</taxon>
        <taxon>Dikarya</taxon>
        <taxon>Ascomycota</taxon>
        <taxon>Saccharomycotina</taxon>
        <taxon>Pichiomycetes</taxon>
        <taxon>Debaryomycetaceae</taxon>
        <taxon>Scheffersomyces</taxon>
    </lineage>
</organism>
<dbReference type="KEGG" id="pic:PICST_33357"/>
<dbReference type="Pfam" id="PF00270">
    <property type="entry name" value="DEAD"/>
    <property type="match status" value="1"/>
</dbReference>
<dbReference type="Proteomes" id="UP000002258">
    <property type="component" value="Chromosome 7"/>
</dbReference>
<name>A3LYZ3_PICST</name>
<dbReference type="Gene3D" id="3.40.50.300">
    <property type="entry name" value="P-loop containing nucleotide triphosphate hydrolases"/>
    <property type="match status" value="1"/>
</dbReference>
<feature type="domain" description="Helicase ATP-binding" evidence="1">
    <location>
        <begin position="119"/>
        <end position="347"/>
    </location>
</feature>
<dbReference type="HOGENOM" id="CLU_389377_0_0_1"/>
<dbReference type="PROSITE" id="PS51192">
    <property type="entry name" value="HELICASE_ATP_BIND_1"/>
    <property type="match status" value="1"/>
</dbReference>
<dbReference type="InterPro" id="IPR027417">
    <property type="entry name" value="P-loop_NTPase"/>
</dbReference>
<dbReference type="OMA" id="CIVANPS"/>
<dbReference type="eggNOG" id="ENOG502RPZX">
    <property type="taxonomic scope" value="Eukaryota"/>
</dbReference>
<keyword evidence="3" id="KW-1185">Reference proteome</keyword>
<dbReference type="InterPro" id="IPR014001">
    <property type="entry name" value="Helicase_ATP-bd"/>
</dbReference>
<dbReference type="OrthoDB" id="4017834at2759"/>
<dbReference type="GO" id="GO:0005524">
    <property type="term" value="F:ATP binding"/>
    <property type="evidence" value="ECO:0007669"/>
    <property type="project" value="InterPro"/>
</dbReference>
<protein>
    <recommendedName>
        <fullName evidence="1">Helicase ATP-binding domain-containing protein</fullName>
    </recommendedName>
</protein>
<accession>A3LYZ3</accession>